<keyword evidence="7 11" id="KW-0406">Ion transport</keyword>
<dbReference type="RefSeq" id="XP_009030333.1">
    <property type="nucleotide sequence ID" value="XM_009032085.1"/>
</dbReference>
<keyword evidence="10 11" id="KW-0407">Ion channel</keyword>
<accession>T1EWY8</accession>
<comment type="similarity">
    <text evidence="11">Belongs to the amiloride-sensitive sodium channel (TC 1.A.6) family.</text>
</comment>
<evidence type="ECO:0000256" key="2">
    <source>
        <dbReference type="ARBA" id="ARBA00022448"/>
    </source>
</evidence>
<dbReference type="InParanoid" id="T1EWY8"/>
<gene>
    <name evidence="14" type="primary">20201088</name>
    <name evidence="13" type="ORF">HELRODRAFT_165521</name>
</gene>
<organism evidence="14 15">
    <name type="scientific">Helobdella robusta</name>
    <name type="common">Californian leech</name>
    <dbReference type="NCBI Taxonomy" id="6412"/>
    <lineage>
        <taxon>Eukaryota</taxon>
        <taxon>Metazoa</taxon>
        <taxon>Spiralia</taxon>
        <taxon>Lophotrochozoa</taxon>
        <taxon>Annelida</taxon>
        <taxon>Clitellata</taxon>
        <taxon>Hirudinea</taxon>
        <taxon>Rhynchobdellida</taxon>
        <taxon>Glossiphoniidae</taxon>
        <taxon>Helobdella</taxon>
    </lineage>
</organism>
<keyword evidence="15" id="KW-1185">Reference proteome</keyword>
<dbReference type="KEGG" id="hro:HELRODRAFT_165521"/>
<dbReference type="Gene3D" id="2.60.470.10">
    <property type="entry name" value="Acid-sensing ion channels like domains"/>
    <property type="match status" value="1"/>
</dbReference>
<evidence type="ECO:0000256" key="10">
    <source>
        <dbReference type="ARBA" id="ARBA00023303"/>
    </source>
</evidence>
<reference evidence="15" key="1">
    <citation type="submission" date="2012-12" db="EMBL/GenBank/DDBJ databases">
        <authorList>
            <person name="Hellsten U."/>
            <person name="Grimwood J."/>
            <person name="Chapman J.A."/>
            <person name="Shapiro H."/>
            <person name="Aerts A."/>
            <person name="Otillar R.P."/>
            <person name="Terry A.Y."/>
            <person name="Boore J.L."/>
            <person name="Simakov O."/>
            <person name="Marletaz F."/>
            <person name="Cho S.-J."/>
            <person name="Edsinger-Gonzales E."/>
            <person name="Havlak P."/>
            <person name="Kuo D.-H."/>
            <person name="Larsson T."/>
            <person name="Lv J."/>
            <person name="Arendt D."/>
            <person name="Savage R."/>
            <person name="Osoegawa K."/>
            <person name="de Jong P."/>
            <person name="Lindberg D.R."/>
            <person name="Seaver E.C."/>
            <person name="Weisblat D.A."/>
            <person name="Putnam N.H."/>
            <person name="Grigoriev I.V."/>
            <person name="Rokhsar D.S."/>
        </authorList>
    </citation>
    <scope>NUCLEOTIDE SEQUENCE</scope>
</reference>
<evidence type="ECO:0000256" key="4">
    <source>
        <dbReference type="ARBA" id="ARBA00022692"/>
    </source>
</evidence>
<dbReference type="EnsemblMetazoa" id="HelroT165521">
    <property type="protein sequence ID" value="HelroP165521"/>
    <property type="gene ID" value="HelroG165521"/>
</dbReference>
<sequence>MVENNEKEDENIFEKLKLEIMKYGENTSIRGLSKFFKSKDVLLKILWLLLLLGSTVYMTCKLCSMLSDYYMYPVTTEYGEKIGQNIIFPDITICNLDPFDVDEPKNAPLNKYLYKLNVIKKEMIQQIKNGSLTLDTNKTSVKEVYDVFNEIASQSGFIINLRKDWLKSDDCPKFIVDCSFFGKNWFKIEETCSINNFTKHWNANYFSCYTLKTSTLKVSNVTVIRGLSILLNVGPPNFFHVHYKSSLTNSQSRGVQVSVHRPGSPPDLKRGFSVAPGTETIAHIVQTERTRLKTPYNKLSCTEGKTFYDFPTVKYTQELCTEYCQQEAIKKHCSCMTHLLNVPDNYTEKISLCGNTIVSDEELDRCVTNCLMPCNETVYESTFTSASWPQILVQLDLFEKFFVERNCVDSNTPVKQRYIDYWSHYIRNDDSLDSVPTNFTKMKESLLEIKFVMKQNFPYFQSDSPAYTDDMMIGSVGGMLSLWLGITVASGVEVIELIYLLFRRCWESRKSNNARTEENDAYVEGASKTEENKEGSLFSSYISTKL</sequence>
<evidence type="ECO:0000313" key="15">
    <source>
        <dbReference type="Proteomes" id="UP000015101"/>
    </source>
</evidence>
<dbReference type="PRINTS" id="PR01078">
    <property type="entry name" value="AMINACHANNEL"/>
</dbReference>
<evidence type="ECO:0000256" key="7">
    <source>
        <dbReference type="ARBA" id="ARBA00023065"/>
    </source>
</evidence>
<keyword evidence="9 11" id="KW-0739">Sodium transport</keyword>
<evidence type="ECO:0000256" key="12">
    <source>
        <dbReference type="SAM" id="Phobius"/>
    </source>
</evidence>
<dbReference type="GO" id="GO:0005886">
    <property type="term" value="C:plasma membrane"/>
    <property type="evidence" value="ECO:0000318"/>
    <property type="project" value="GO_Central"/>
</dbReference>
<keyword evidence="3 11" id="KW-0894">Sodium channel</keyword>
<dbReference type="Pfam" id="PF00858">
    <property type="entry name" value="ASC"/>
    <property type="match status" value="1"/>
</dbReference>
<dbReference type="EMBL" id="KB097700">
    <property type="protein sequence ID" value="ESN91482.1"/>
    <property type="molecule type" value="Genomic_DNA"/>
</dbReference>
<keyword evidence="4 11" id="KW-0812">Transmembrane</keyword>
<evidence type="ECO:0000256" key="9">
    <source>
        <dbReference type="ARBA" id="ARBA00023201"/>
    </source>
</evidence>
<dbReference type="HOGENOM" id="CLU_020415_2_0_1"/>
<evidence type="ECO:0000256" key="11">
    <source>
        <dbReference type="RuleBase" id="RU000679"/>
    </source>
</evidence>
<keyword evidence="6" id="KW-0915">Sodium</keyword>
<dbReference type="Proteomes" id="UP000015101">
    <property type="component" value="Unassembled WGS sequence"/>
</dbReference>
<feature type="transmembrane region" description="Helical" evidence="12">
    <location>
        <begin position="480"/>
        <end position="502"/>
    </location>
</feature>
<keyword evidence="8 12" id="KW-0472">Membrane</keyword>
<evidence type="ECO:0000256" key="1">
    <source>
        <dbReference type="ARBA" id="ARBA00004141"/>
    </source>
</evidence>
<dbReference type="PANTHER" id="PTHR11690">
    <property type="entry name" value="AMILORIDE-SENSITIVE SODIUM CHANNEL-RELATED"/>
    <property type="match status" value="1"/>
</dbReference>
<dbReference type="AlphaFoldDB" id="T1EWY8"/>
<dbReference type="OrthoDB" id="6021021at2759"/>
<evidence type="ECO:0000256" key="8">
    <source>
        <dbReference type="ARBA" id="ARBA00023136"/>
    </source>
</evidence>
<dbReference type="GO" id="GO:0035725">
    <property type="term" value="P:sodium ion transmembrane transport"/>
    <property type="evidence" value="ECO:0000318"/>
    <property type="project" value="GO_Central"/>
</dbReference>
<dbReference type="InterPro" id="IPR001873">
    <property type="entry name" value="ENaC"/>
</dbReference>
<evidence type="ECO:0000256" key="3">
    <source>
        <dbReference type="ARBA" id="ARBA00022461"/>
    </source>
</evidence>
<evidence type="ECO:0000256" key="6">
    <source>
        <dbReference type="ARBA" id="ARBA00023053"/>
    </source>
</evidence>
<keyword evidence="2 11" id="KW-0813">Transport</keyword>
<evidence type="ECO:0000313" key="13">
    <source>
        <dbReference type="EMBL" id="ESN91482.1"/>
    </source>
</evidence>
<dbReference type="PANTHER" id="PTHR11690:SF248">
    <property type="entry name" value="PICKPOCKET 17, ISOFORM A"/>
    <property type="match status" value="1"/>
</dbReference>
<dbReference type="eggNOG" id="KOG4294">
    <property type="taxonomic scope" value="Eukaryota"/>
</dbReference>
<protein>
    <submittedName>
        <fullName evidence="13 14">Uncharacterized protein</fullName>
    </submittedName>
</protein>
<keyword evidence="5 12" id="KW-1133">Transmembrane helix</keyword>
<reference evidence="14" key="3">
    <citation type="submission" date="2015-06" db="UniProtKB">
        <authorList>
            <consortium name="EnsemblMetazoa"/>
        </authorList>
    </citation>
    <scope>IDENTIFICATION</scope>
</reference>
<dbReference type="Gene3D" id="1.10.287.770">
    <property type="entry name" value="YojJ-like"/>
    <property type="match status" value="1"/>
</dbReference>
<evidence type="ECO:0000313" key="14">
    <source>
        <dbReference type="EnsemblMetazoa" id="HelroP165521"/>
    </source>
</evidence>
<dbReference type="OMA" id="SHYIRND"/>
<evidence type="ECO:0000256" key="5">
    <source>
        <dbReference type="ARBA" id="ARBA00022989"/>
    </source>
</evidence>
<name>T1EWY8_HELRO</name>
<dbReference type="CTD" id="20201088"/>
<proteinExistence type="inferred from homology"/>
<dbReference type="GO" id="GO:0015280">
    <property type="term" value="F:ligand-gated sodium channel activity"/>
    <property type="evidence" value="ECO:0000318"/>
    <property type="project" value="GO_Central"/>
</dbReference>
<dbReference type="EMBL" id="AMQM01002088">
    <property type="status" value="NOT_ANNOTATED_CDS"/>
    <property type="molecule type" value="Genomic_DNA"/>
</dbReference>
<dbReference type="GeneID" id="20201088"/>
<reference evidence="13 15" key="2">
    <citation type="journal article" date="2013" name="Nature">
        <title>Insights into bilaterian evolution from three spiralian genomes.</title>
        <authorList>
            <person name="Simakov O."/>
            <person name="Marletaz F."/>
            <person name="Cho S.J."/>
            <person name="Edsinger-Gonzales E."/>
            <person name="Havlak P."/>
            <person name="Hellsten U."/>
            <person name="Kuo D.H."/>
            <person name="Larsson T."/>
            <person name="Lv J."/>
            <person name="Arendt D."/>
            <person name="Savage R."/>
            <person name="Osoegawa K."/>
            <person name="de Jong P."/>
            <person name="Grimwood J."/>
            <person name="Chapman J.A."/>
            <person name="Shapiro H."/>
            <person name="Aerts A."/>
            <person name="Otillar R.P."/>
            <person name="Terry A.Y."/>
            <person name="Boore J.L."/>
            <person name="Grigoriev I.V."/>
            <person name="Lindberg D.R."/>
            <person name="Seaver E.C."/>
            <person name="Weisblat D.A."/>
            <person name="Putnam N.H."/>
            <person name="Rokhsar D.S."/>
        </authorList>
    </citation>
    <scope>NUCLEOTIDE SEQUENCE</scope>
</reference>
<comment type="subcellular location">
    <subcellularLocation>
        <location evidence="1">Membrane</location>
        <topology evidence="1">Multi-pass membrane protein</topology>
    </subcellularLocation>
</comment>